<feature type="region of interest" description="Disordered" evidence="2">
    <location>
        <begin position="529"/>
        <end position="554"/>
    </location>
</feature>
<dbReference type="GO" id="GO:1990904">
    <property type="term" value="C:ribonucleoprotein complex"/>
    <property type="evidence" value="ECO:0007669"/>
    <property type="project" value="TreeGrafter"/>
</dbReference>
<evidence type="ECO:0000313" key="4">
    <source>
        <dbReference type="Proteomes" id="UP000663879"/>
    </source>
</evidence>
<feature type="compositionally biased region" description="Basic residues" evidence="2">
    <location>
        <begin position="378"/>
        <end position="390"/>
    </location>
</feature>
<organism evidence="3 4">
    <name type="scientific">Brachionus calyciflorus</name>
    <dbReference type="NCBI Taxonomy" id="104777"/>
    <lineage>
        <taxon>Eukaryota</taxon>
        <taxon>Metazoa</taxon>
        <taxon>Spiralia</taxon>
        <taxon>Gnathifera</taxon>
        <taxon>Rotifera</taxon>
        <taxon>Eurotatoria</taxon>
        <taxon>Monogononta</taxon>
        <taxon>Pseudotrocha</taxon>
        <taxon>Ploima</taxon>
        <taxon>Brachionidae</taxon>
        <taxon>Brachionus</taxon>
    </lineage>
</organism>
<feature type="region of interest" description="Disordered" evidence="2">
    <location>
        <begin position="370"/>
        <end position="393"/>
    </location>
</feature>
<dbReference type="GO" id="GO:0008298">
    <property type="term" value="P:intracellular mRNA localization"/>
    <property type="evidence" value="ECO:0007669"/>
    <property type="project" value="TreeGrafter"/>
</dbReference>
<dbReference type="GO" id="GO:0005783">
    <property type="term" value="C:endoplasmic reticulum"/>
    <property type="evidence" value="ECO:0007669"/>
    <property type="project" value="TreeGrafter"/>
</dbReference>
<evidence type="ECO:0000256" key="2">
    <source>
        <dbReference type="SAM" id="MobiDB-lite"/>
    </source>
</evidence>
<dbReference type="Proteomes" id="UP000663879">
    <property type="component" value="Unassembled WGS sequence"/>
</dbReference>
<dbReference type="PANTHER" id="PTHR31027">
    <property type="entry name" value="NUCLEAR SEGREGATION PROTEIN BFR1"/>
    <property type="match status" value="1"/>
</dbReference>
<keyword evidence="1" id="KW-0175">Coiled coil</keyword>
<dbReference type="AlphaFoldDB" id="A0A814A1X9"/>
<dbReference type="EMBL" id="CAJNOC010002007">
    <property type="protein sequence ID" value="CAF0906467.1"/>
    <property type="molecule type" value="Genomic_DNA"/>
</dbReference>
<dbReference type="InterPro" id="IPR039604">
    <property type="entry name" value="Bfr1"/>
</dbReference>
<sequence>MKPAENKKCDNHKIAHFTRLIKTKETEKNEKLLKIEALKRELKQISKERDKFITSRNEIHAEINTLREEQQKIHDEMNRIKAGLIYKTKQHHIDMIRQYEKEMRFNTGRFKPNEEAKLLREISNLEQGIKNFEKYEEKQSAYEKIKETLKVSYTERNNLWKNCEELAEKFSIQKRNLNNLTREKIELDKEIKDLCTQKVDAKKELEDSYRQNLAKNQQAKKDEHALSPFRDHNFKGDDVVISLEYTLKDYNKLINYFYKLQNSEEIQTNLNSLITMGSLSNASTPTATFSLYHQTFENRDSTDTTNELSEITKPIKPTSLNFRKAFKSEDYTCTQTPFTLTQTPTYPLLPIPLEDNSSNAMFLLKKKSDDDEPNFSIQKRRSSKKPKQLKTPKVSHSVEVIQLLSKLNIPVHLSSQIDECLKVLNTRRLELVTQLELYKSKLADQQEETIVKNDNQSEISSLMDSNYESDSNSVCQNFDNDRTLTSNDGHELIDSRKSSKSNSSSSSDKTIKLSPKIDLKNAFHRQMSQVSDGYSSTPLSADSMNSELQTNGLKDGANPFFKTLTF</sequence>
<evidence type="ECO:0000256" key="1">
    <source>
        <dbReference type="SAM" id="Coils"/>
    </source>
</evidence>
<name>A0A814A1X9_9BILA</name>
<dbReference type="GO" id="GO:0042175">
    <property type="term" value="C:nuclear outer membrane-endoplasmic reticulum membrane network"/>
    <property type="evidence" value="ECO:0007669"/>
    <property type="project" value="TreeGrafter"/>
</dbReference>
<keyword evidence="4" id="KW-1185">Reference proteome</keyword>
<feature type="coiled-coil region" evidence="1">
    <location>
        <begin position="163"/>
        <end position="222"/>
    </location>
</feature>
<feature type="compositionally biased region" description="Basic and acidic residues" evidence="2">
    <location>
        <begin position="488"/>
        <end position="497"/>
    </location>
</feature>
<dbReference type="GO" id="GO:0003729">
    <property type="term" value="F:mRNA binding"/>
    <property type="evidence" value="ECO:0007669"/>
    <property type="project" value="TreeGrafter"/>
</dbReference>
<protein>
    <submittedName>
        <fullName evidence="3">Uncharacterized protein</fullName>
    </submittedName>
</protein>
<dbReference type="PANTHER" id="PTHR31027:SF2">
    <property type="entry name" value="LEBERCILIN DOMAIN-CONTAINING PROTEIN"/>
    <property type="match status" value="1"/>
</dbReference>
<gene>
    <name evidence="3" type="ORF">OXX778_LOCUS11671</name>
</gene>
<accession>A0A814A1X9</accession>
<feature type="coiled-coil region" evidence="1">
    <location>
        <begin position="21"/>
        <end position="55"/>
    </location>
</feature>
<feature type="compositionally biased region" description="Polar residues" evidence="2">
    <location>
        <begin position="529"/>
        <end position="552"/>
    </location>
</feature>
<evidence type="ECO:0000313" key="3">
    <source>
        <dbReference type="EMBL" id="CAF0906467.1"/>
    </source>
</evidence>
<proteinExistence type="predicted"/>
<feature type="region of interest" description="Disordered" evidence="2">
    <location>
        <begin position="480"/>
        <end position="511"/>
    </location>
</feature>
<reference evidence="3" key="1">
    <citation type="submission" date="2021-02" db="EMBL/GenBank/DDBJ databases">
        <authorList>
            <person name="Nowell W R."/>
        </authorList>
    </citation>
    <scope>NUCLEOTIDE SEQUENCE</scope>
    <source>
        <strain evidence="3">Ploen Becks lab</strain>
    </source>
</reference>
<comment type="caution">
    <text evidence="3">The sequence shown here is derived from an EMBL/GenBank/DDBJ whole genome shotgun (WGS) entry which is preliminary data.</text>
</comment>
<dbReference type="OrthoDB" id="10571888at2759"/>